<dbReference type="Gene3D" id="1.10.520.10">
    <property type="match status" value="1"/>
</dbReference>
<evidence type="ECO:0000256" key="1">
    <source>
        <dbReference type="SAM" id="SignalP"/>
    </source>
</evidence>
<feature type="chain" id="PRO_5035799306" evidence="1">
    <location>
        <begin position="28"/>
        <end position="226"/>
    </location>
</feature>
<organism evidence="2 3">
    <name type="scientific">Olea europaea subsp. europaea</name>
    <dbReference type="NCBI Taxonomy" id="158383"/>
    <lineage>
        <taxon>Eukaryota</taxon>
        <taxon>Viridiplantae</taxon>
        <taxon>Streptophyta</taxon>
        <taxon>Embryophyta</taxon>
        <taxon>Tracheophyta</taxon>
        <taxon>Spermatophyta</taxon>
        <taxon>Magnoliopsida</taxon>
        <taxon>eudicotyledons</taxon>
        <taxon>Gunneridae</taxon>
        <taxon>Pentapetalae</taxon>
        <taxon>asterids</taxon>
        <taxon>lamiids</taxon>
        <taxon>Lamiales</taxon>
        <taxon>Oleaceae</taxon>
        <taxon>Oleeae</taxon>
        <taxon>Olea</taxon>
    </lineage>
</organism>
<dbReference type="EMBL" id="CACTIH010004008">
    <property type="protein sequence ID" value="CAA2988605.1"/>
    <property type="molecule type" value="Genomic_DNA"/>
</dbReference>
<proteinExistence type="predicted"/>
<dbReference type="Proteomes" id="UP000594638">
    <property type="component" value="Unassembled WGS sequence"/>
</dbReference>
<dbReference type="AlphaFoldDB" id="A0A8S0S8S2"/>
<reference evidence="2 3" key="1">
    <citation type="submission" date="2019-12" db="EMBL/GenBank/DDBJ databases">
        <authorList>
            <person name="Alioto T."/>
            <person name="Alioto T."/>
            <person name="Gomez Garrido J."/>
        </authorList>
    </citation>
    <scope>NUCLEOTIDE SEQUENCE [LARGE SCALE GENOMIC DNA]</scope>
</reference>
<feature type="signal peptide" evidence="1">
    <location>
        <begin position="1"/>
        <end position="27"/>
    </location>
</feature>
<sequence>MEREGYLLFSLVVFVGVLSLHLSRTEAAIGLPPDAKYLTRKYYKKLNTCANVEAFVKHQVQVYWNKDHSITAKLVKLLYADCMVNLTGLARSNLKNKSNITCISNNQLDWKIQKKLVYVQIKLPYNLNMLLKEYKNIYRAMILCTLLLTWRKGLLQFVSLLRIRDAKSVKVLRAPNLELHNILAPLDLYRTCILPSGSEKEVLNLVNLLRLRIIKNEQVIKTDAKR</sequence>
<keyword evidence="2" id="KW-0560">Oxidoreductase</keyword>
<evidence type="ECO:0000313" key="3">
    <source>
        <dbReference type="Proteomes" id="UP000594638"/>
    </source>
</evidence>
<gene>
    <name evidence="2" type="ORF">OLEA9_A105855</name>
</gene>
<comment type="caution">
    <text evidence="2">The sequence shown here is derived from an EMBL/GenBank/DDBJ whole genome shotgun (WGS) entry which is preliminary data.</text>
</comment>
<keyword evidence="1" id="KW-0732">Signal</keyword>
<keyword evidence="2" id="KW-0575">Peroxidase</keyword>
<protein>
    <submittedName>
        <fullName evidence="2">Probable peroxidase 61</fullName>
    </submittedName>
</protein>
<evidence type="ECO:0000313" key="2">
    <source>
        <dbReference type="EMBL" id="CAA2988605.1"/>
    </source>
</evidence>
<dbReference type="SUPFAM" id="SSF48113">
    <property type="entry name" value="Heme-dependent peroxidases"/>
    <property type="match status" value="1"/>
</dbReference>
<dbReference type="GO" id="GO:0006979">
    <property type="term" value="P:response to oxidative stress"/>
    <property type="evidence" value="ECO:0007669"/>
    <property type="project" value="InterPro"/>
</dbReference>
<dbReference type="GO" id="GO:0004601">
    <property type="term" value="F:peroxidase activity"/>
    <property type="evidence" value="ECO:0007669"/>
    <property type="project" value="UniProtKB-KW"/>
</dbReference>
<name>A0A8S0S8S2_OLEEU</name>
<keyword evidence="3" id="KW-1185">Reference proteome</keyword>
<dbReference type="GO" id="GO:0020037">
    <property type="term" value="F:heme binding"/>
    <property type="evidence" value="ECO:0007669"/>
    <property type="project" value="InterPro"/>
</dbReference>
<accession>A0A8S0S8S2</accession>
<dbReference type="InterPro" id="IPR010255">
    <property type="entry name" value="Haem_peroxidase_sf"/>
</dbReference>
<dbReference type="Gramene" id="OE9A105855T1">
    <property type="protein sequence ID" value="OE9A105855C1"/>
    <property type="gene ID" value="OE9A105855"/>
</dbReference>